<comment type="caution">
    <text evidence="5">The sequence shown here is derived from an EMBL/GenBank/DDBJ whole genome shotgun (WGS) entry which is preliminary data.</text>
</comment>
<evidence type="ECO:0000256" key="1">
    <source>
        <dbReference type="ARBA" id="ARBA00022729"/>
    </source>
</evidence>
<dbReference type="PANTHER" id="PTHR10161">
    <property type="entry name" value="TARTRATE-RESISTANT ACID PHOSPHATASE TYPE 5"/>
    <property type="match status" value="1"/>
</dbReference>
<evidence type="ECO:0000313" key="5">
    <source>
        <dbReference type="EMBL" id="CAL5223965.1"/>
    </source>
</evidence>
<dbReference type="InterPro" id="IPR051558">
    <property type="entry name" value="Metallophosphoesterase_PAP"/>
</dbReference>
<feature type="region of interest" description="Disordered" evidence="3">
    <location>
        <begin position="47"/>
        <end position="83"/>
    </location>
</feature>
<sequence>MEQQIDGSKWGLYLNDNPLGVIQALKTAFFPQQAAANAPVVTPGPAVTSAPAVTTQTPPSTATPVTSTPTPPSTTPAPTSTGPINYLPTNVTQSQGTAYQPYVEQAGSQANFPSNTTGPFALSGKVTRYLAIGDWGRVGEGASLNQPQCLAATYGGNNFVQGGDQQIQTALLADQVCALIGGCQGVISTGDNFYQCGVYPRDTTNRFFTDYQAIYQTASTPNLRNLTWYSTFGNHDIVIDGSVEQQISFTTNATSGGKWYMPATYFSTILPGVAGGPSIQATFVDENPFIIAYNATTQKYHSAYYVNHTNPTYIAQQQAFVSSTLAASNATYNLVVGHYPIYGTATQYGKDANAYPGNYNSWANLLSSIYANKVNAYINGHDHTMSVGNPQQPNVTQPWNGYTSFLTTGAGSWGETSDTCGTPGSYLYSNGGDGGFFIISANATQIQYDYFVLGSLFSQCTITSFADKTRQPIASPNCALGQPNSCCAAGKSSCY</sequence>
<feature type="compositionally biased region" description="Low complexity" evidence="3">
    <location>
        <begin position="47"/>
        <end position="68"/>
    </location>
</feature>
<dbReference type="SUPFAM" id="SSF56300">
    <property type="entry name" value="Metallo-dependent phosphatases"/>
    <property type="match status" value="1"/>
</dbReference>
<organism evidence="5 6">
    <name type="scientific">Coccomyxa viridis</name>
    <dbReference type="NCBI Taxonomy" id="1274662"/>
    <lineage>
        <taxon>Eukaryota</taxon>
        <taxon>Viridiplantae</taxon>
        <taxon>Chlorophyta</taxon>
        <taxon>core chlorophytes</taxon>
        <taxon>Trebouxiophyceae</taxon>
        <taxon>Trebouxiophyceae incertae sedis</taxon>
        <taxon>Coccomyxaceae</taxon>
        <taxon>Coccomyxa</taxon>
    </lineage>
</organism>
<name>A0ABP1FZN6_9CHLO</name>
<dbReference type="InterPro" id="IPR004843">
    <property type="entry name" value="Calcineurin-like_PHP"/>
</dbReference>
<keyword evidence="6" id="KW-1185">Reference proteome</keyword>
<evidence type="ECO:0000256" key="2">
    <source>
        <dbReference type="ARBA" id="ARBA00022801"/>
    </source>
</evidence>
<evidence type="ECO:0000259" key="4">
    <source>
        <dbReference type="Pfam" id="PF00149"/>
    </source>
</evidence>
<dbReference type="Gene3D" id="3.60.21.10">
    <property type="match status" value="1"/>
</dbReference>
<reference evidence="5 6" key="1">
    <citation type="submission" date="2024-06" db="EMBL/GenBank/DDBJ databases">
        <authorList>
            <person name="Kraege A."/>
            <person name="Thomma B."/>
        </authorList>
    </citation>
    <scope>NUCLEOTIDE SEQUENCE [LARGE SCALE GENOMIC DNA]</scope>
</reference>
<dbReference type="PANTHER" id="PTHR10161:SF14">
    <property type="entry name" value="TARTRATE-RESISTANT ACID PHOSPHATASE TYPE 5"/>
    <property type="match status" value="1"/>
</dbReference>
<accession>A0ABP1FZN6</accession>
<keyword evidence="2" id="KW-0378">Hydrolase</keyword>
<evidence type="ECO:0000313" key="6">
    <source>
        <dbReference type="Proteomes" id="UP001497392"/>
    </source>
</evidence>
<gene>
    <name evidence="5" type="primary">g6571</name>
    <name evidence="5" type="ORF">VP750_LOCUS5624</name>
</gene>
<dbReference type="EMBL" id="CAXHTA020000009">
    <property type="protein sequence ID" value="CAL5223965.1"/>
    <property type="molecule type" value="Genomic_DNA"/>
</dbReference>
<dbReference type="InterPro" id="IPR029052">
    <property type="entry name" value="Metallo-depent_PP-like"/>
</dbReference>
<feature type="domain" description="Calcineurin-like phosphoesterase" evidence="4">
    <location>
        <begin position="128"/>
        <end position="384"/>
    </location>
</feature>
<dbReference type="Pfam" id="PF00149">
    <property type="entry name" value="Metallophos"/>
    <property type="match status" value="1"/>
</dbReference>
<evidence type="ECO:0000256" key="3">
    <source>
        <dbReference type="SAM" id="MobiDB-lite"/>
    </source>
</evidence>
<keyword evidence="1" id="KW-0732">Signal</keyword>
<dbReference type="Proteomes" id="UP001497392">
    <property type="component" value="Unassembled WGS sequence"/>
</dbReference>
<protein>
    <submittedName>
        <fullName evidence="5">G6571 protein</fullName>
    </submittedName>
</protein>
<proteinExistence type="predicted"/>